<dbReference type="EMBL" id="VFLP01000036">
    <property type="protein sequence ID" value="TRX92461.1"/>
    <property type="molecule type" value="Genomic_DNA"/>
</dbReference>
<evidence type="ECO:0000256" key="1">
    <source>
        <dbReference type="SAM" id="MobiDB-lite"/>
    </source>
</evidence>
<protein>
    <recommendedName>
        <fullName evidence="5">Extracellular membrane protein CFEM domain-containing protein</fullName>
    </recommendedName>
</protein>
<dbReference type="AlphaFoldDB" id="A0A553HWZ0"/>
<name>A0A553HWZ0_9PEZI</name>
<evidence type="ECO:0000313" key="3">
    <source>
        <dbReference type="EMBL" id="TRX92461.1"/>
    </source>
</evidence>
<feature type="chain" id="PRO_5022067647" description="Extracellular membrane protein CFEM domain-containing protein" evidence="2">
    <location>
        <begin position="26"/>
        <end position="260"/>
    </location>
</feature>
<evidence type="ECO:0000313" key="4">
    <source>
        <dbReference type="Proteomes" id="UP000319160"/>
    </source>
</evidence>
<feature type="region of interest" description="Disordered" evidence="1">
    <location>
        <begin position="128"/>
        <end position="231"/>
    </location>
</feature>
<feature type="compositionally biased region" description="Low complexity" evidence="1">
    <location>
        <begin position="128"/>
        <end position="208"/>
    </location>
</feature>
<reference evidence="4" key="1">
    <citation type="submission" date="2019-06" db="EMBL/GenBank/DDBJ databases">
        <title>Draft genome sequence of the griseofulvin-producing fungus Xylaria cubensis strain G536.</title>
        <authorList>
            <person name="Mead M.E."/>
            <person name="Raja H.A."/>
            <person name="Steenwyk J.L."/>
            <person name="Knowles S.L."/>
            <person name="Oberlies N.H."/>
            <person name="Rokas A."/>
        </authorList>
    </citation>
    <scope>NUCLEOTIDE SEQUENCE [LARGE SCALE GENOMIC DNA]</scope>
    <source>
        <strain evidence="4">G536</strain>
    </source>
</reference>
<evidence type="ECO:0008006" key="5">
    <source>
        <dbReference type="Google" id="ProtNLM"/>
    </source>
</evidence>
<gene>
    <name evidence="3" type="ORF">FHL15_006628</name>
</gene>
<organism evidence="3 4">
    <name type="scientific">Xylaria flabelliformis</name>
    <dbReference type="NCBI Taxonomy" id="2512241"/>
    <lineage>
        <taxon>Eukaryota</taxon>
        <taxon>Fungi</taxon>
        <taxon>Dikarya</taxon>
        <taxon>Ascomycota</taxon>
        <taxon>Pezizomycotina</taxon>
        <taxon>Sordariomycetes</taxon>
        <taxon>Xylariomycetidae</taxon>
        <taxon>Xylariales</taxon>
        <taxon>Xylariaceae</taxon>
        <taxon>Xylaria</taxon>
    </lineage>
</organism>
<proteinExistence type="predicted"/>
<feature type="signal peptide" evidence="2">
    <location>
        <begin position="1"/>
        <end position="25"/>
    </location>
</feature>
<dbReference type="OrthoDB" id="5427833at2759"/>
<keyword evidence="4" id="KW-1185">Reference proteome</keyword>
<dbReference type="Proteomes" id="UP000319160">
    <property type="component" value="Unassembled WGS sequence"/>
</dbReference>
<sequence length="260" mass="27041">MKGDRRLRRLIQLTQLLTIGSTVSAVSLQDFQTITIIQVPSLSCLSAYGSSISGCSRSDFKDGVQCSESCARGIQQDQANIIAACRNLEVNDRSLLGLALQGGLLDALCPDFQATSVTSTVKPTTTRTFLTPSQTQETSTSTQTTVESSSMITTSTSESSESSTTAQTTPSQTDATTVVSTTPTMTEGTTKSLSTTVPSTSLPSPTQTGANGNSEPDRGSSGGGSPFDPVFVGDAKRISQTSTSMLVALTGTLIAAFFMS</sequence>
<keyword evidence="2" id="KW-0732">Signal</keyword>
<comment type="caution">
    <text evidence="3">The sequence shown here is derived from an EMBL/GenBank/DDBJ whole genome shotgun (WGS) entry which is preliminary data.</text>
</comment>
<evidence type="ECO:0000256" key="2">
    <source>
        <dbReference type="SAM" id="SignalP"/>
    </source>
</evidence>
<accession>A0A553HWZ0</accession>
<dbReference type="STRING" id="2512241.A0A553HWZ0"/>